<keyword evidence="2" id="KW-0378">Hydrolase</keyword>
<reference evidence="3" key="1">
    <citation type="journal article" date="2019" name="Int. J. Syst. Evol. Microbiol.">
        <title>The Global Catalogue of Microorganisms (GCM) 10K type strain sequencing project: providing services to taxonomists for standard genome sequencing and annotation.</title>
        <authorList>
            <consortium name="The Broad Institute Genomics Platform"/>
            <consortium name="The Broad Institute Genome Sequencing Center for Infectious Disease"/>
            <person name="Wu L."/>
            <person name="Ma J."/>
        </authorList>
    </citation>
    <scope>NUCLEOTIDE SEQUENCE [LARGE SCALE GENOMIC DNA]</scope>
    <source>
        <strain evidence="3">JCM 18303</strain>
    </source>
</reference>
<keyword evidence="3" id="KW-1185">Reference proteome</keyword>
<dbReference type="Pfam" id="PF12697">
    <property type="entry name" value="Abhydrolase_6"/>
    <property type="match status" value="1"/>
</dbReference>
<feature type="domain" description="AB hydrolase-1" evidence="1">
    <location>
        <begin position="15"/>
        <end position="254"/>
    </location>
</feature>
<dbReference type="InterPro" id="IPR050228">
    <property type="entry name" value="Carboxylesterase_BioH"/>
</dbReference>
<dbReference type="InterPro" id="IPR000073">
    <property type="entry name" value="AB_hydrolase_1"/>
</dbReference>
<evidence type="ECO:0000259" key="1">
    <source>
        <dbReference type="Pfam" id="PF12697"/>
    </source>
</evidence>
<accession>A0ABP9QML6</accession>
<name>A0ABP9QML6_9PSEU</name>
<proteinExistence type="predicted"/>
<dbReference type="RefSeq" id="WP_185062376.1">
    <property type="nucleotide sequence ID" value="NZ_BAABJP010000030.1"/>
</dbReference>
<evidence type="ECO:0000313" key="3">
    <source>
        <dbReference type="Proteomes" id="UP001428817"/>
    </source>
</evidence>
<comment type="caution">
    <text evidence="2">The sequence shown here is derived from an EMBL/GenBank/DDBJ whole genome shotgun (WGS) entry which is preliminary data.</text>
</comment>
<dbReference type="Gene3D" id="3.40.50.1820">
    <property type="entry name" value="alpha/beta hydrolase"/>
    <property type="match status" value="1"/>
</dbReference>
<gene>
    <name evidence="2" type="ORF">GCM10023321_52800</name>
</gene>
<dbReference type="SUPFAM" id="SSF53474">
    <property type="entry name" value="alpha/beta-Hydrolases"/>
    <property type="match status" value="1"/>
</dbReference>
<dbReference type="EMBL" id="BAABJP010000030">
    <property type="protein sequence ID" value="GAA5164402.1"/>
    <property type="molecule type" value="Genomic_DNA"/>
</dbReference>
<sequence length="274" mass="29764">MVESNYCRRGSGTPLVLLHSLGQRWPIWLPVLDRLSERHDVLAVDLPRLGRAPIPHTVTDEGIKAFGVRSLERVFKHLGVERPHVAGLGLGGMLAVAAAAAGTVSSATALSPTGFWTPAQRRATVAQLRAFRMASRLALATRPPLAASRLVQTTIMSRLCSHPSRIGSAESLELMAAMRDATAFEEAMRSTRLFRWRPGRQPEVPVTMAWADRDKMISRHQANGAVQVLPGALQVRLPRCGHLCMSDDPELVANVILSTCARAERGRPAVSPPS</sequence>
<dbReference type="PANTHER" id="PTHR43194">
    <property type="entry name" value="HYDROLASE ALPHA/BETA FOLD FAMILY"/>
    <property type="match status" value="1"/>
</dbReference>
<dbReference type="GO" id="GO:0016787">
    <property type="term" value="F:hydrolase activity"/>
    <property type="evidence" value="ECO:0007669"/>
    <property type="project" value="UniProtKB-KW"/>
</dbReference>
<dbReference type="Proteomes" id="UP001428817">
    <property type="component" value="Unassembled WGS sequence"/>
</dbReference>
<evidence type="ECO:0000313" key="2">
    <source>
        <dbReference type="EMBL" id="GAA5164402.1"/>
    </source>
</evidence>
<dbReference type="PANTHER" id="PTHR43194:SF2">
    <property type="entry name" value="PEROXISOMAL MEMBRANE PROTEIN LPX1"/>
    <property type="match status" value="1"/>
</dbReference>
<organism evidence="2 3">
    <name type="scientific">Pseudonocardia eucalypti</name>
    <dbReference type="NCBI Taxonomy" id="648755"/>
    <lineage>
        <taxon>Bacteria</taxon>
        <taxon>Bacillati</taxon>
        <taxon>Actinomycetota</taxon>
        <taxon>Actinomycetes</taxon>
        <taxon>Pseudonocardiales</taxon>
        <taxon>Pseudonocardiaceae</taxon>
        <taxon>Pseudonocardia</taxon>
    </lineage>
</organism>
<protein>
    <submittedName>
        <fullName evidence="2">Alpha/beta fold hydrolase</fullName>
    </submittedName>
</protein>
<dbReference type="InterPro" id="IPR029058">
    <property type="entry name" value="AB_hydrolase_fold"/>
</dbReference>